<dbReference type="Proteomes" id="UP000566819">
    <property type="component" value="Unassembled WGS sequence"/>
</dbReference>
<feature type="compositionally biased region" description="Acidic residues" evidence="1">
    <location>
        <begin position="115"/>
        <end position="129"/>
    </location>
</feature>
<evidence type="ECO:0000256" key="1">
    <source>
        <dbReference type="SAM" id="MobiDB-lite"/>
    </source>
</evidence>
<organism evidence="2 3">
    <name type="scientific">Cudoniella acicularis</name>
    <dbReference type="NCBI Taxonomy" id="354080"/>
    <lineage>
        <taxon>Eukaryota</taxon>
        <taxon>Fungi</taxon>
        <taxon>Dikarya</taxon>
        <taxon>Ascomycota</taxon>
        <taxon>Pezizomycotina</taxon>
        <taxon>Leotiomycetes</taxon>
        <taxon>Helotiales</taxon>
        <taxon>Tricladiaceae</taxon>
        <taxon>Cudoniella</taxon>
    </lineage>
</organism>
<evidence type="ECO:0000313" key="3">
    <source>
        <dbReference type="Proteomes" id="UP000566819"/>
    </source>
</evidence>
<accession>A0A8H4W9S6</accession>
<dbReference type="AlphaFoldDB" id="A0A8H4W9S6"/>
<reference evidence="2 3" key="1">
    <citation type="submission" date="2020-03" db="EMBL/GenBank/DDBJ databases">
        <title>Draft Genome Sequence of Cudoniella acicularis.</title>
        <authorList>
            <person name="Buettner E."/>
            <person name="Kellner H."/>
        </authorList>
    </citation>
    <scope>NUCLEOTIDE SEQUENCE [LARGE SCALE GENOMIC DNA]</scope>
    <source>
        <strain evidence="2 3">DSM 108380</strain>
    </source>
</reference>
<feature type="region of interest" description="Disordered" evidence="1">
    <location>
        <begin position="95"/>
        <end position="135"/>
    </location>
</feature>
<comment type="caution">
    <text evidence="2">The sequence shown here is derived from an EMBL/GenBank/DDBJ whole genome shotgun (WGS) entry which is preliminary data.</text>
</comment>
<dbReference type="EMBL" id="JAAMPI010000081">
    <property type="protein sequence ID" value="KAF4636119.1"/>
    <property type="molecule type" value="Genomic_DNA"/>
</dbReference>
<gene>
    <name evidence="2" type="ORF">G7Y89_g1966</name>
</gene>
<name>A0A8H4W9S6_9HELO</name>
<evidence type="ECO:0000313" key="2">
    <source>
        <dbReference type="EMBL" id="KAF4636119.1"/>
    </source>
</evidence>
<keyword evidence="3" id="KW-1185">Reference proteome</keyword>
<proteinExistence type="predicted"/>
<sequence>MKYHVPSVKEMPRMPSATPTPMVALAPVERSVELLLLVDVLAEVDDEAMEDEVVENKAVEDGLDEALIEVVSSVSSQFLEAYSLPKTLYSQCFENMDVDEAPNESEQVQPQTPPPEDESTADEASEDEAPAPPPT</sequence>
<protein>
    <submittedName>
        <fullName evidence="2">Uncharacterized protein</fullName>
    </submittedName>
</protein>